<keyword evidence="6" id="KW-1185">Reference proteome</keyword>
<dbReference type="Proteomes" id="UP000317010">
    <property type="component" value="Unassembled WGS sequence"/>
</dbReference>
<evidence type="ECO:0000256" key="3">
    <source>
        <dbReference type="ARBA" id="ARBA00023163"/>
    </source>
</evidence>
<proteinExistence type="predicted"/>
<dbReference type="PROSITE" id="PS00894">
    <property type="entry name" value="HTH_DEOR_1"/>
    <property type="match status" value="1"/>
</dbReference>
<dbReference type="EMBL" id="VLLI01000012">
    <property type="protein sequence ID" value="TWI96796.1"/>
    <property type="molecule type" value="Genomic_DNA"/>
</dbReference>
<dbReference type="Gene3D" id="1.10.10.10">
    <property type="entry name" value="Winged helix-like DNA-binding domain superfamily/Winged helix DNA-binding domain"/>
    <property type="match status" value="1"/>
</dbReference>
<dbReference type="InterPro" id="IPR018356">
    <property type="entry name" value="Tscrpt_reg_HTH_DeoR_CS"/>
</dbReference>
<dbReference type="PANTHER" id="PTHR30363">
    <property type="entry name" value="HTH-TYPE TRANSCRIPTIONAL REGULATOR SRLR-RELATED"/>
    <property type="match status" value="1"/>
</dbReference>
<dbReference type="InterPro" id="IPR037171">
    <property type="entry name" value="NagB/RpiA_transferase-like"/>
</dbReference>
<dbReference type="Pfam" id="PF00455">
    <property type="entry name" value="DeoRC"/>
    <property type="match status" value="1"/>
</dbReference>
<dbReference type="AlphaFoldDB" id="A0A562TUM3"/>
<evidence type="ECO:0000313" key="5">
    <source>
        <dbReference type="EMBL" id="TWI96796.1"/>
    </source>
</evidence>
<name>A0A562TUM3_9SPHI</name>
<dbReference type="GO" id="GO:0003677">
    <property type="term" value="F:DNA binding"/>
    <property type="evidence" value="ECO:0007669"/>
    <property type="project" value="UniProtKB-KW"/>
</dbReference>
<dbReference type="InterPro" id="IPR036390">
    <property type="entry name" value="WH_DNA-bd_sf"/>
</dbReference>
<gene>
    <name evidence="5" type="ORF">JN11_03908</name>
</gene>
<protein>
    <submittedName>
        <fullName evidence="5">DeoR family transcriptional regulator</fullName>
    </submittedName>
</protein>
<dbReference type="SMART" id="SM00420">
    <property type="entry name" value="HTH_DEOR"/>
    <property type="match status" value="1"/>
</dbReference>
<keyword evidence="3" id="KW-0804">Transcription</keyword>
<sequence>MNFQKRKQKILSQLDKSGEVDVKQLAIDLQISEITARRDLNQLAVDGLLYRTHGGAMKVNPLEKPVGFVNKTAQNVAAKDNICRKAAEQISDGDIIFMDCGSTIFRLCQFIKNKKIKVITNSLPVIYELQNCAVSLNIIGGELDIERQAVHGSIANEHIARYRAGKAFLGVDGISENGLFANSEMEAAITTALAKQSNYTYLLCDNSKVGRETYLKFADLSLVNCIITDAEESKLDGFKEQGVVVITVGQ</sequence>
<dbReference type="GO" id="GO:0003700">
    <property type="term" value="F:DNA-binding transcription factor activity"/>
    <property type="evidence" value="ECO:0007669"/>
    <property type="project" value="InterPro"/>
</dbReference>
<dbReference type="InterPro" id="IPR036388">
    <property type="entry name" value="WH-like_DNA-bd_sf"/>
</dbReference>
<evidence type="ECO:0000256" key="2">
    <source>
        <dbReference type="ARBA" id="ARBA00023125"/>
    </source>
</evidence>
<dbReference type="InterPro" id="IPR050313">
    <property type="entry name" value="Carb_Metab_HTH_regulators"/>
</dbReference>
<dbReference type="Gene3D" id="3.40.50.1360">
    <property type="match status" value="1"/>
</dbReference>
<reference evidence="5 6" key="1">
    <citation type="submission" date="2019-07" db="EMBL/GenBank/DDBJ databases">
        <title>Genomic Encyclopedia of Archaeal and Bacterial Type Strains, Phase II (KMG-II): from individual species to whole genera.</title>
        <authorList>
            <person name="Goeker M."/>
        </authorList>
    </citation>
    <scope>NUCLEOTIDE SEQUENCE [LARGE SCALE GENOMIC DNA]</scope>
    <source>
        <strain evidence="5 6">ATCC BAA-1854</strain>
    </source>
</reference>
<dbReference type="PANTHER" id="PTHR30363:SF44">
    <property type="entry name" value="AGA OPERON TRANSCRIPTIONAL REPRESSOR-RELATED"/>
    <property type="match status" value="1"/>
</dbReference>
<dbReference type="SMART" id="SM01134">
    <property type="entry name" value="DeoRC"/>
    <property type="match status" value="1"/>
</dbReference>
<dbReference type="RefSeq" id="WP_144915157.1">
    <property type="nucleotide sequence ID" value="NZ_VLLI01000012.1"/>
</dbReference>
<keyword evidence="2" id="KW-0238">DNA-binding</keyword>
<evidence type="ECO:0000259" key="4">
    <source>
        <dbReference type="PROSITE" id="PS51000"/>
    </source>
</evidence>
<dbReference type="PRINTS" id="PR00037">
    <property type="entry name" value="HTHLACR"/>
</dbReference>
<dbReference type="OrthoDB" id="9797223at2"/>
<evidence type="ECO:0000313" key="6">
    <source>
        <dbReference type="Proteomes" id="UP000317010"/>
    </source>
</evidence>
<keyword evidence="1" id="KW-0805">Transcription regulation</keyword>
<dbReference type="Pfam" id="PF08220">
    <property type="entry name" value="HTH_DeoR"/>
    <property type="match status" value="1"/>
</dbReference>
<dbReference type="InterPro" id="IPR001034">
    <property type="entry name" value="DeoR_HTH"/>
</dbReference>
<dbReference type="InterPro" id="IPR014036">
    <property type="entry name" value="DeoR-like_C"/>
</dbReference>
<evidence type="ECO:0000256" key="1">
    <source>
        <dbReference type="ARBA" id="ARBA00023015"/>
    </source>
</evidence>
<dbReference type="PROSITE" id="PS51000">
    <property type="entry name" value="HTH_DEOR_2"/>
    <property type="match status" value="1"/>
</dbReference>
<comment type="caution">
    <text evidence="5">The sequence shown here is derived from an EMBL/GenBank/DDBJ whole genome shotgun (WGS) entry which is preliminary data.</text>
</comment>
<organism evidence="5 6">
    <name type="scientific">Mucilaginibacter frigoritolerans</name>
    <dbReference type="NCBI Taxonomy" id="652788"/>
    <lineage>
        <taxon>Bacteria</taxon>
        <taxon>Pseudomonadati</taxon>
        <taxon>Bacteroidota</taxon>
        <taxon>Sphingobacteriia</taxon>
        <taxon>Sphingobacteriales</taxon>
        <taxon>Sphingobacteriaceae</taxon>
        <taxon>Mucilaginibacter</taxon>
    </lineage>
</organism>
<dbReference type="SUPFAM" id="SSF100950">
    <property type="entry name" value="NagB/RpiA/CoA transferase-like"/>
    <property type="match status" value="1"/>
</dbReference>
<accession>A0A562TUM3</accession>
<dbReference type="SUPFAM" id="SSF46785">
    <property type="entry name" value="Winged helix' DNA-binding domain"/>
    <property type="match status" value="1"/>
</dbReference>
<feature type="domain" description="HTH deoR-type" evidence="4">
    <location>
        <begin position="3"/>
        <end position="58"/>
    </location>
</feature>